<feature type="transmembrane region" description="Helical" evidence="16">
    <location>
        <begin position="851"/>
        <end position="874"/>
    </location>
</feature>
<evidence type="ECO:0000256" key="8">
    <source>
        <dbReference type="ARBA" id="ARBA00022840"/>
    </source>
</evidence>
<dbReference type="InterPro" id="IPR001054">
    <property type="entry name" value="A/G_cyclase"/>
</dbReference>
<evidence type="ECO:0000256" key="11">
    <source>
        <dbReference type="ARBA" id="ARBA00022998"/>
    </source>
</evidence>
<protein>
    <recommendedName>
        <fullName evidence="4">adenylate cyclase</fullName>
        <ecNumber evidence="4">4.6.1.1</ecNumber>
    </recommendedName>
</protein>
<accession>A0ABN8M2R8</accession>
<keyword evidence="11" id="KW-0115">cAMP biosynthesis</keyword>
<dbReference type="Pfam" id="PF00211">
    <property type="entry name" value="Guanylate_cyc"/>
    <property type="match status" value="2"/>
</dbReference>
<feature type="domain" description="Guanylate cyclase" evidence="17">
    <location>
        <begin position="960"/>
        <end position="1103"/>
    </location>
</feature>
<evidence type="ECO:0000313" key="18">
    <source>
        <dbReference type="EMBL" id="CAH3022591.1"/>
    </source>
</evidence>
<evidence type="ECO:0000256" key="13">
    <source>
        <dbReference type="ARBA" id="ARBA00023239"/>
    </source>
</evidence>
<comment type="cofactor">
    <cofactor evidence="2">
        <name>Mg(2+)</name>
        <dbReference type="ChEBI" id="CHEBI:18420"/>
    </cofactor>
</comment>
<evidence type="ECO:0000256" key="4">
    <source>
        <dbReference type="ARBA" id="ARBA00012201"/>
    </source>
</evidence>
<evidence type="ECO:0000256" key="7">
    <source>
        <dbReference type="ARBA" id="ARBA00022741"/>
    </source>
</evidence>
<feature type="transmembrane region" description="Helical" evidence="16">
    <location>
        <begin position="717"/>
        <end position="738"/>
    </location>
</feature>
<keyword evidence="7" id="KW-0547">Nucleotide-binding</keyword>
<evidence type="ECO:0000256" key="9">
    <source>
        <dbReference type="ARBA" id="ARBA00022842"/>
    </source>
</evidence>
<dbReference type="PROSITE" id="PS50125">
    <property type="entry name" value="GUANYLATE_CYCLASE_2"/>
    <property type="match status" value="2"/>
</dbReference>
<evidence type="ECO:0000256" key="15">
    <source>
        <dbReference type="SAM" id="MobiDB-lite"/>
    </source>
</evidence>
<keyword evidence="9" id="KW-0460">Magnesium</keyword>
<dbReference type="EC" id="4.6.1.1" evidence="4"/>
<dbReference type="PROSITE" id="PS00452">
    <property type="entry name" value="GUANYLATE_CYCLASE_1"/>
    <property type="match status" value="2"/>
</dbReference>
<feature type="transmembrane region" description="Helical" evidence="16">
    <location>
        <begin position="787"/>
        <end position="810"/>
    </location>
</feature>
<feature type="transmembrane region" description="Helical" evidence="16">
    <location>
        <begin position="237"/>
        <end position="254"/>
    </location>
</feature>
<dbReference type="PANTHER" id="PTHR45627:SF8">
    <property type="entry name" value="ADENYLATE CYCLASE TYPE 9"/>
    <property type="match status" value="1"/>
</dbReference>
<keyword evidence="8" id="KW-0067">ATP-binding</keyword>
<dbReference type="SMART" id="SM00044">
    <property type="entry name" value="CYCc"/>
    <property type="match status" value="2"/>
</dbReference>
<evidence type="ECO:0000256" key="10">
    <source>
        <dbReference type="ARBA" id="ARBA00022989"/>
    </source>
</evidence>
<feature type="region of interest" description="Disordered" evidence="15">
    <location>
        <begin position="613"/>
        <end position="634"/>
    </location>
</feature>
<evidence type="ECO:0000256" key="12">
    <source>
        <dbReference type="ARBA" id="ARBA00023136"/>
    </source>
</evidence>
<comment type="similarity">
    <text evidence="14">Belongs to the adenylyl cyclase class-4/guanylyl cyclase family.</text>
</comment>
<feature type="transmembrane region" description="Helical" evidence="16">
    <location>
        <begin position="152"/>
        <end position="171"/>
    </location>
</feature>
<dbReference type="SUPFAM" id="SSF55073">
    <property type="entry name" value="Nucleotide cyclase"/>
    <property type="match status" value="2"/>
</dbReference>
<keyword evidence="12 16" id="KW-0472">Membrane</keyword>
<keyword evidence="5 16" id="KW-0812">Transmembrane</keyword>
<evidence type="ECO:0000256" key="1">
    <source>
        <dbReference type="ARBA" id="ARBA00001593"/>
    </source>
</evidence>
<feature type="region of interest" description="Disordered" evidence="15">
    <location>
        <begin position="1"/>
        <end position="20"/>
    </location>
</feature>
<evidence type="ECO:0000256" key="14">
    <source>
        <dbReference type="RuleBase" id="RU000405"/>
    </source>
</evidence>
<dbReference type="InterPro" id="IPR018297">
    <property type="entry name" value="A/G_cyclase_CS"/>
</dbReference>
<feature type="region of interest" description="Disordered" evidence="15">
    <location>
        <begin position="571"/>
        <end position="596"/>
    </location>
</feature>
<comment type="caution">
    <text evidence="18">The sequence shown here is derived from an EMBL/GenBank/DDBJ whole genome shotgun (WGS) entry which is preliminary data.</text>
</comment>
<keyword evidence="10 16" id="KW-1133">Transmembrane helix</keyword>
<dbReference type="Proteomes" id="UP001159427">
    <property type="component" value="Unassembled WGS sequence"/>
</dbReference>
<dbReference type="PANTHER" id="PTHR45627">
    <property type="entry name" value="ADENYLATE CYCLASE TYPE 1"/>
    <property type="match status" value="1"/>
</dbReference>
<gene>
    <name evidence="18" type="ORF">PEVE_00016150</name>
</gene>
<feature type="region of interest" description="Disordered" evidence="15">
    <location>
        <begin position="303"/>
        <end position="322"/>
    </location>
</feature>
<feature type="transmembrane region" description="Helical" evidence="16">
    <location>
        <begin position="744"/>
        <end position="766"/>
    </location>
</feature>
<proteinExistence type="inferred from homology"/>
<evidence type="ECO:0000313" key="19">
    <source>
        <dbReference type="Proteomes" id="UP001159427"/>
    </source>
</evidence>
<evidence type="ECO:0000256" key="5">
    <source>
        <dbReference type="ARBA" id="ARBA00022692"/>
    </source>
</evidence>
<evidence type="ECO:0000256" key="6">
    <source>
        <dbReference type="ARBA" id="ARBA00022723"/>
    </source>
</evidence>
<keyword evidence="13 14" id="KW-0456">Lyase</keyword>
<evidence type="ECO:0000256" key="16">
    <source>
        <dbReference type="SAM" id="Phobius"/>
    </source>
</evidence>
<dbReference type="Gene3D" id="3.30.70.1230">
    <property type="entry name" value="Nucleotide cyclase"/>
    <property type="match status" value="2"/>
</dbReference>
<evidence type="ECO:0000256" key="2">
    <source>
        <dbReference type="ARBA" id="ARBA00001946"/>
    </source>
</evidence>
<keyword evidence="6" id="KW-0479">Metal-binding</keyword>
<dbReference type="InterPro" id="IPR029787">
    <property type="entry name" value="Nucleotide_cyclase"/>
</dbReference>
<feature type="transmembrane region" description="Helical" evidence="16">
    <location>
        <begin position="119"/>
        <end position="140"/>
    </location>
</feature>
<dbReference type="CDD" id="cd07302">
    <property type="entry name" value="CHD"/>
    <property type="match status" value="2"/>
</dbReference>
<sequence length="1294" mass="145482">MAGEERSGYSISTDAESASVDLKPSFASVKKERSYSQVDTRQKKGCIPLFFERASSRWWKPSFDSKILEEEFQRFTAHNQRRLIHALMFICLVCVTWGIFFAVLYFGDITKASTDKEELKILIIGDACFLVLVIALMLFTKFSRMYKKCASLVSLLASVLLIAMELSLFAFPTTLKNPARFCMCTCAIMLIYTMIHSHHLYICIMMTVAFSVAHEVLSDVVIDRETESKPKEIICRLALHMCIHLFGIQIFFMAQVRERSTFWKVGQCVVARQELEVEKQMKEQMIRSVMPNLVAEKLLSLDEETGEDTKDNSNGKRKRPKKGQMVFRPFQMHRMENVSILFADIVGFTNMSSNKSAEQLVRLLNDLFGRFDRLTEVNNCEKISTLGDCYYCVAGCPEATAHHAFNCVEMGLDMLEQIKEFDADTKNEVDMRVGVHTGTVLCGIVGTLRFKFDVWSNDVNLANRMETAGLPGRVHITETTLKFLAGHYIVEDGHGSSRYQGLEGIKTYFIVGRKNGMKKPMNLLHPSGRKKKTANLNSIHVNMNKTHHSSPRGNKKHVKISEQVTSSYAIVNSDSNISSQGESSSDSGPKILKGNLKNKQDVIEMEYYSCSGASVRSDDDEEESNGQVPVDRRSSQMMGLSLNEALMRDTLRTQNDQQLVDMMSQERSGDEYFNKSMNTCTLQFHNKDLERKYQNEGQDCTLLNPSVTTFASPRVNFFIDVLLSNIIYLLIVVLGFTLYRPVQLAVIILSPISLLIEVTLFFLTVARAFPHLYSACVNRVVECISGWFTSHLIGALLLCLPMGTLFANFMNCSELGIDNGQVRDFYSLIFAIALLHFCNFTQLTSWMKTGLAAVFSVTYITLLCFDDFCAFQLPEETASLRRQIIVCIALLLVFVCILNRQLEMSVRRNFSGDEEAAKDKRKSQTHKEQAAWLLESIFPKHVADALRTSSHYSRNYENVGVIFASIVNFSDFYEENFEGGKECIRVLNELVGDFDDLLSDKVQFSQVEKIKTVNGSTFMAGSGLYPEGVAKKDAHPYDHLKQLVEFALGMMKVVDRFNEHMLGFKFVLRVGFNAGPLTAGVIGSTKLLYDIWGDTVNIASRMDSTGVKGRIQVSEASKELLDEFFTFERRGTIPVKGKGHITTYLLTGCRTDSTSECETGNSDGIRTVGTHDSAGRSQLLGSLEPGSSENQATWQLVQEGYEMPLLIGQFLVNQKRYIAKILLSATSGDILEGEREENLGHQLHSPRSDSGECSCPCPTQLTAGIYCGQYDWKTLDNQALQSLGWERNGTTGLQ</sequence>
<comment type="catalytic activity">
    <reaction evidence="1">
        <text>ATP = 3',5'-cyclic AMP + diphosphate</text>
        <dbReference type="Rhea" id="RHEA:15389"/>
        <dbReference type="ChEBI" id="CHEBI:30616"/>
        <dbReference type="ChEBI" id="CHEBI:33019"/>
        <dbReference type="ChEBI" id="CHEBI:58165"/>
        <dbReference type="EC" id="4.6.1.1"/>
    </reaction>
</comment>
<feature type="transmembrane region" description="Helical" evidence="16">
    <location>
        <begin position="200"/>
        <end position="217"/>
    </location>
</feature>
<feature type="domain" description="Guanylate cyclase" evidence="17">
    <location>
        <begin position="339"/>
        <end position="466"/>
    </location>
</feature>
<feature type="transmembrane region" description="Helical" evidence="16">
    <location>
        <begin position="825"/>
        <end position="844"/>
    </location>
</feature>
<evidence type="ECO:0000259" key="17">
    <source>
        <dbReference type="PROSITE" id="PS50125"/>
    </source>
</evidence>
<reference evidence="18 19" key="1">
    <citation type="submission" date="2022-05" db="EMBL/GenBank/DDBJ databases">
        <authorList>
            <consortium name="Genoscope - CEA"/>
            <person name="William W."/>
        </authorList>
    </citation>
    <scope>NUCLEOTIDE SEQUENCE [LARGE SCALE GENOMIC DNA]</scope>
</reference>
<dbReference type="EMBL" id="CALNXI010000226">
    <property type="protein sequence ID" value="CAH3022591.1"/>
    <property type="molecule type" value="Genomic_DNA"/>
</dbReference>
<evidence type="ECO:0000256" key="3">
    <source>
        <dbReference type="ARBA" id="ARBA00004141"/>
    </source>
</evidence>
<comment type="subcellular location">
    <subcellularLocation>
        <location evidence="3">Membrane</location>
        <topology evidence="3">Multi-pass membrane protein</topology>
    </subcellularLocation>
</comment>
<feature type="transmembrane region" description="Helical" evidence="16">
    <location>
        <begin position="83"/>
        <end position="107"/>
    </location>
</feature>
<feature type="transmembrane region" description="Helical" evidence="16">
    <location>
        <begin position="880"/>
        <end position="898"/>
    </location>
</feature>
<organism evidence="18 19">
    <name type="scientific">Porites evermanni</name>
    <dbReference type="NCBI Taxonomy" id="104178"/>
    <lineage>
        <taxon>Eukaryota</taxon>
        <taxon>Metazoa</taxon>
        <taxon>Cnidaria</taxon>
        <taxon>Anthozoa</taxon>
        <taxon>Hexacorallia</taxon>
        <taxon>Scleractinia</taxon>
        <taxon>Fungiina</taxon>
        <taxon>Poritidae</taxon>
        <taxon>Porites</taxon>
    </lineage>
</organism>
<keyword evidence="19" id="KW-1185">Reference proteome</keyword>
<name>A0ABN8M2R8_9CNID</name>
<feature type="compositionally biased region" description="Low complexity" evidence="15">
    <location>
        <begin position="572"/>
        <end position="588"/>
    </location>
</feature>